<dbReference type="AlphaFoldDB" id="A0AAV7P678"/>
<evidence type="ECO:0000313" key="10">
    <source>
        <dbReference type="EMBL" id="KAJ1122812.1"/>
    </source>
</evidence>
<name>A0AAV7P678_PLEWA</name>
<feature type="signal peptide" evidence="8">
    <location>
        <begin position="1"/>
        <end position="16"/>
    </location>
</feature>
<dbReference type="SMART" id="SM00039">
    <property type="entry name" value="CRF"/>
    <property type="match status" value="1"/>
</dbReference>
<evidence type="ECO:0000313" key="11">
    <source>
        <dbReference type="Proteomes" id="UP001066276"/>
    </source>
</evidence>
<keyword evidence="5" id="KW-0372">Hormone</keyword>
<dbReference type="GO" id="GO:0070093">
    <property type="term" value="P:negative regulation of glucagon secretion"/>
    <property type="evidence" value="ECO:0007669"/>
    <property type="project" value="TreeGrafter"/>
</dbReference>
<evidence type="ECO:0000256" key="2">
    <source>
        <dbReference type="ARBA" id="ARBA00009287"/>
    </source>
</evidence>
<comment type="subcellular location">
    <subcellularLocation>
        <location evidence="1">Secreted</location>
    </subcellularLocation>
</comment>
<evidence type="ECO:0000256" key="6">
    <source>
        <dbReference type="ARBA" id="ARBA00022729"/>
    </source>
</evidence>
<evidence type="ECO:0000256" key="7">
    <source>
        <dbReference type="SAM" id="MobiDB-lite"/>
    </source>
</evidence>
<dbReference type="GO" id="GO:0017045">
    <property type="term" value="F:corticotropin-releasing hormone activity"/>
    <property type="evidence" value="ECO:0007669"/>
    <property type="project" value="TreeGrafter"/>
</dbReference>
<dbReference type="PRINTS" id="PR01612">
    <property type="entry name" value="CRFFAMILY"/>
</dbReference>
<evidence type="ECO:0000256" key="5">
    <source>
        <dbReference type="ARBA" id="ARBA00022702"/>
    </source>
</evidence>
<sequence>MASLLALLFLPSENHGYPLTFPQAPHYYALLADASLGLWPRSASVAENLPRNSGGVLDDGGLGEALGPDLRHPAHCRLHSSDQEVQRDRREPRSSYASKRQDGKPNSLDLTFHILREFLEMSRAEKLAQKAFSNKMLLQNIGK</sequence>
<dbReference type="Pfam" id="PF00473">
    <property type="entry name" value="CRF"/>
    <property type="match status" value="1"/>
</dbReference>
<evidence type="ECO:0000259" key="9">
    <source>
        <dbReference type="SMART" id="SM00039"/>
    </source>
</evidence>
<comment type="caution">
    <text evidence="10">The sequence shown here is derived from an EMBL/GenBank/DDBJ whole genome shotgun (WGS) entry which is preliminary data.</text>
</comment>
<proteinExistence type="inferred from homology"/>
<dbReference type="GO" id="GO:0032811">
    <property type="term" value="P:negative regulation of epinephrine secretion"/>
    <property type="evidence" value="ECO:0007669"/>
    <property type="project" value="TreeGrafter"/>
</dbReference>
<accession>A0AAV7P678</accession>
<dbReference type="GO" id="GO:0005615">
    <property type="term" value="C:extracellular space"/>
    <property type="evidence" value="ECO:0007669"/>
    <property type="project" value="TreeGrafter"/>
</dbReference>
<evidence type="ECO:0000256" key="4">
    <source>
        <dbReference type="ARBA" id="ARBA00022685"/>
    </source>
</evidence>
<reference evidence="10" key="1">
    <citation type="journal article" date="2022" name="bioRxiv">
        <title>Sequencing and chromosome-scale assembly of the giantPleurodeles waltlgenome.</title>
        <authorList>
            <person name="Brown T."/>
            <person name="Elewa A."/>
            <person name="Iarovenko S."/>
            <person name="Subramanian E."/>
            <person name="Araus A.J."/>
            <person name="Petzold A."/>
            <person name="Susuki M."/>
            <person name="Suzuki K.-i.T."/>
            <person name="Hayashi T."/>
            <person name="Toyoda A."/>
            <person name="Oliveira C."/>
            <person name="Osipova E."/>
            <person name="Leigh N.D."/>
            <person name="Simon A."/>
            <person name="Yun M.H."/>
        </authorList>
    </citation>
    <scope>NUCLEOTIDE SEQUENCE</scope>
    <source>
        <strain evidence="10">20211129_DDA</strain>
        <tissue evidence="10">Liver</tissue>
    </source>
</reference>
<evidence type="ECO:0000256" key="3">
    <source>
        <dbReference type="ARBA" id="ARBA00022525"/>
    </source>
</evidence>
<evidence type="ECO:0000256" key="1">
    <source>
        <dbReference type="ARBA" id="ARBA00004613"/>
    </source>
</evidence>
<evidence type="ECO:0000256" key="8">
    <source>
        <dbReference type="SAM" id="SignalP"/>
    </source>
</evidence>
<dbReference type="EMBL" id="JANPWB010000011">
    <property type="protein sequence ID" value="KAJ1122812.1"/>
    <property type="molecule type" value="Genomic_DNA"/>
</dbReference>
<dbReference type="Gene3D" id="6.10.250.1920">
    <property type="match status" value="1"/>
</dbReference>
<feature type="compositionally biased region" description="Basic and acidic residues" evidence="7">
    <location>
        <begin position="79"/>
        <end position="103"/>
    </location>
</feature>
<comment type="similarity">
    <text evidence="2">Belongs to the sauvagine/corticotropin-releasing factor/urotensin I family.</text>
</comment>
<feature type="chain" id="PRO_5043764936" description="Corticotropin-releasing factor domain-containing protein" evidence="8">
    <location>
        <begin position="17"/>
        <end position="143"/>
    </location>
</feature>
<keyword evidence="3" id="KW-0964">Secreted</keyword>
<dbReference type="PANTHER" id="PTHR15035">
    <property type="entry name" value="CORTICOLIBERIN/UROCORTIN"/>
    <property type="match status" value="1"/>
</dbReference>
<protein>
    <recommendedName>
        <fullName evidence="9">Corticotropin-releasing factor domain-containing protein</fullName>
    </recommendedName>
</protein>
<feature type="region of interest" description="Disordered" evidence="7">
    <location>
        <begin position="51"/>
        <end position="105"/>
    </location>
</feature>
<dbReference type="InterPro" id="IPR000187">
    <property type="entry name" value="CRF"/>
</dbReference>
<dbReference type="PANTHER" id="PTHR15035:SF9">
    <property type="entry name" value="CORTICOLIBERIN"/>
    <property type="match status" value="1"/>
</dbReference>
<keyword evidence="11" id="KW-1185">Reference proteome</keyword>
<feature type="domain" description="Corticotropin-releasing factor" evidence="9">
    <location>
        <begin position="102"/>
        <end position="141"/>
    </location>
</feature>
<dbReference type="InterPro" id="IPR003620">
    <property type="entry name" value="Urocortin_CRF"/>
</dbReference>
<organism evidence="10 11">
    <name type="scientific">Pleurodeles waltl</name>
    <name type="common">Iberian ribbed newt</name>
    <dbReference type="NCBI Taxonomy" id="8319"/>
    <lineage>
        <taxon>Eukaryota</taxon>
        <taxon>Metazoa</taxon>
        <taxon>Chordata</taxon>
        <taxon>Craniata</taxon>
        <taxon>Vertebrata</taxon>
        <taxon>Euteleostomi</taxon>
        <taxon>Amphibia</taxon>
        <taxon>Batrachia</taxon>
        <taxon>Caudata</taxon>
        <taxon>Salamandroidea</taxon>
        <taxon>Salamandridae</taxon>
        <taxon>Pleurodelinae</taxon>
        <taxon>Pleurodeles</taxon>
    </lineage>
</organism>
<keyword evidence="6 8" id="KW-0732">Signal</keyword>
<dbReference type="Proteomes" id="UP001066276">
    <property type="component" value="Chromosome 7"/>
</dbReference>
<keyword evidence="4" id="KW-0165">Cleavage on pair of basic residues</keyword>
<dbReference type="GO" id="GO:0051464">
    <property type="term" value="P:positive regulation of cortisol secretion"/>
    <property type="evidence" value="ECO:0007669"/>
    <property type="project" value="TreeGrafter"/>
</dbReference>
<gene>
    <name evidence="10" type="ORF">NDU88_001285</name>
</gene>